<keyword evidence="3" id="KW-1185">Reference proteome</keyword>
<dbReference type="EMBL" id="QKLU01000004">
    <property type="protein sequence ID" value="PYF74263.1"/>
    <property type="molecule type" value="Genomic_DNA"/>
</dbReference>
<feature type="transmembrane region" description="Helical" evidence="1">
    <location>
        <begin position="136"/>
        <end position="158"/>
    </location>
</feature>
<dbReference type="Pfam" id="PF06966">
    <property type="entry name" value="DUF1295"/>
    <property type="match status" value="1"/>
</dbReference>
<dbReference type="Proteomes" id="UP000248198">
    <property type="component" value="Unassembled WGS sequence"/>
</dbReference>
<evidence type="ECO:0000313" key="2">
    <source>
        <dbReference type="EMBL" id="PYF74263.1"/>
    </source>
</evidence>
<proteinExistence type="predicted"/>
<feature type="transmembrane region" description="Helical" evidence="1">
    <location>
        <begin position="6"/>
        <end position="25"/>
    </location>
</feature>
<dbReference type="InterPro" id="IPR010721">
    <property type="entry name" value="UstE-like"/>
</dbReference>
<dbReference type="GO" id="GO:0016020">
    <property type="term" value="C:membrane"/>
    <property type="evidence" value="ECO:0007669"/>
    <property type="project" value="TreeGrafter"/>
</dbReference>
<keyword evidence="1" id="KW-1133">Transmembrane helix</keyword>
<feature type="transmembrane region" description="Helical" evidence="1">
    <location>
        <begin position="193"/>
        <end position="224"/>
    </location>
</feature>
<protein>
    <submittedName>
        <fullName evidence="2">Steroid 5-alpha reductase family enzyme</fullName>
    </submittedName>
</protein>
<dbReference type="OrthoDB" id="9779233at2"/>
<reference evidence="2 3" key="1">
    <citation type="submission" date="2018-06" db="EMBL/GenBank/DDBJ databases">
        <title>Genomic Encyclopedia of Archaeal and Bacterial Type Strains, Phase II (KMG-II): from individual species to whole genera.</title>
        <authorList>
            <person name="Goeker M."/>
        </authorList>
    </citation>
    <scope>NUCLEOTIDE SEQUENCE [LARGE SCALE GENOMIC DNA]</scope>
    <source>
        <strain evidence="2 3">DSM 27372</strain>
    </source>
</reference>
<sequence length="265" mass="30318">MNIAITVLICFMACSLIMTGVWIWAKRIKNAGVVDIFWTLNFPVIALILFFTGQGWAPRVQMVCSLIFIAGLRLGFHLGKRVLSHLQQEEGRYQQLRQDWAPHADRKFFWFFQFQGISNVILSLPFFLMVSNKNPGFHLLEIAGFVLWAIALAGEAIADWQLDQFKKDPANKGKVCSKGLWNYSRHPNYFFELLLWTAYFLIACTADFGWLALSSPLIIAYLLFKVTGIPATEAQAIRSKGAQYVEYQNTTSAFVPWFKKRKTSL</sequence>
<evidence type="ECO:0000313" key="3">
    <source>
        <dbReference type="Proteomes" id="UP000248198"/>
    </source>
</evidence>
<feature type="transmembrane region" description="Helical" evidence="1">
    <location>
        <begin position="32"/>
        <end position="53"/>
    </location>
</feature>
<accession>A0A318UDW0</accession>
<dbReference type="PANTHER" id="PTHR32251">
    <property type="entry name" value="3-OXO-5-ALPHA-STEROID 4-DEHYDROGENASE"/>
    <property type="match status" value="1"/>
</dbReference>
<dbReference type="RefSeq" id="WP_110831409.1">
    <property type="nucleotide sequence ID" value="NZ_QKLU01000004.1"/>
</dbReference>
<evidence type="ECO:0000256" key="1">
    <source>
        <dbReference type="SAM" id="Phobius"/>
    </source>
</evidence>
<dbReference type="AlphaFoldDB" id="A0A318UDW0"/>
<dbReference type="PANTHER" id="PTHR32251:SF17">
    <property type="entry name" value="STEROID 5-ALPHA REDUCTASE C-TERMINAL DOMAIN-CONTAINING PROTEIN"/>
    <property type="match status" value="1"/>
</dbReference>
<comment type="caution">
    <text evidence="2">The sequence shown here is derived from an EMBL/GenBank/DDBJ whole genome shotgun (WGS) entry which is preliminary data.</text>
</comment>
<organism evidence="2 3">
    <name type="scientific">Pedobacter nutrimenti</name>
    <dbReference type="NCBI Taxonomy" id="1241337"/>
    <lineage>
        <taxon>Bacteria</taxon>
        <taxon>Pseudomonadati</taxon>
        <taxon>Bacteroidota</taxon>
        <taxon>Sphingobacteriia</taxon>
        <taxon>Sphingobacteriales</taxon>
        <taxon>Sphingobacteriaceae</taxon>
        <taxon>Pedobacter</taxon>
    </lineage>
</organism>
<dbReference type="PROSITE" id="PS50244">
    <property type="entry name" value="S5A_REDUCTASE"/>
    <property type="match status" value="1"/>
</dbReference>
<feature type="transmembrane region" description="Helical" evidence="1">
    <location>
        <begin position="108"/>
        <end position="130"/>
    </location>
</feature>
<keyword evidence="1" id="KW-0472">Membrane</keyword>
<gene>
    <name evidence="2" type="ORF">B0O44_104434</name>
</gene>
<dbReference type="Gene3D" id="1.20.120.1630">
    <property type="match status" value="1"/>
</dbReference>
<keyword evidence="1" id="KW-0812">Transmembrane</keyword>
<name>A0A318UDW0_9SPHI</name>